<comment type="caution">
    <text evidence="2">The sequence shown here is derived from an EMBL/GenBank/DDBJ whole genome shotgun (WGS) entry which is preliminary data.</text>
</comment>
<dbReference type="SUPFAM" id="SSF52540">
    <property type="entry name" value="P-loop containing nucleoside triphosphate hydrolases"/>
    <property type="match status" value="1"/>
</dbReference>
<sequence>MSVTSIMNQKGGVGKTTTCINLAAQAALGAKTLIIDADKQSSLSQNFEQYKPKSSILELFRGKQFEVVNVRKNLDLLPCTIDFAGIDLEIQGEYSREFILSKALAKLKGDYEYIFIDCPPDISLVTVNALTASDYVIIPIKAARFSMDGISLMLDFVRKIKSALNPDISILGLLLTHFDERLRISKNIEKEIKEKGWDVALFKTRIRNNTAIENSQFEKKTIFEFDKKSYGTIDYMNLGKEVQRKIKKDQKS</sequence>
<dbReference type="EMBL" id="LAZR01000410">
    <property type="protein sequence ID" value="KKN70149.1"/>
    <property type="molecule type" value="Genomic_DNA"/>
</dbReference>
<reference evidence="2" key="1">
    <citation type="journal article" date="2015" name="Nature">
        <title>Complex archaea that bridge the gap between prokaryotes and eukaryotes.</title>
        <authorList>
            <person name="Spang A."/>
            <person name="Saw J.H."/>
            <person name="Jorgensen S.L."/>
            <person name="Zaremba-Niedzwiedzka K."/>
            <person name="Martijn J."/>
            <person name="Lind A.E."/>
            <person name="van Eijk R."/>
            <person name="Schleper C."/>
            <person name="Guy L."/>
            <person name="Ettema T.J."/>
        </authorList>
    </citation>
    <scope>NUCLEOTIDE SEQUENCE</scope>
</reference>
<evidence type="ECO:0000313" key="2">
    <source>
        <dbReference type="EMBL" id="KKN70149.1"/>
    </source>
</evidence>
<dbReference type="AlphaFoldDB" id="A0A0F9STL7"/>
<protein>
    <recommendedName>
        <fullName evidence="1">AAA domain-containing protein</fullName>
    </recommendedName>
</protein>
<gene>
    <name evidence="2" type="ORF">LCGC14_0433810</name>
</gene>
<dbReference type="PANTHER" id="PTHR13696">
    <property type="entry name" value="P-LOOP CONTAINING NUCLEOSIDE TRIPHOSPHATE HYDROLASE"/>
    <property type="match status" value="1"/>
</dbReference>
<evidence type="ECO:0000259" key="1">
    <source>
        <dbReference type="Pfam" id="PF13614"/>
    </source>
</evidence>
<dbReference type="InterPro" id="IPR025669">
    <property type="entry name" value="AAA_dom"/>
</dbReference>
<feature type="domain" description="AAA" evidence="1">
    <location>
        <begin position="2"/>
        <end position="170"/>
    </location>
</feature>
<dbReference type="InterPro" id="IPR027417">
    <property type="entry name" value="P-loop_NTPase"/>
</dbReference>
<dbReference type="Gene3D" id="3.40.50.300">
    <property type="entry name" value="P-loop containing nucleotide triphosphate hydrolases"/>
    <property type="match status" value="1"/>
</dbReference>
<dbReference type="PIRSF" id="PIRSF009320">
    <property type="entry name" value="Nuc_binding_HP_1000"/>
    <property type="match status" value="1"/>
</dbReference>
<dbReference type="Pfam" id="PF13614">
    <property type="entry name" value="AAA_31"/>
    <property type="match status" value="1"/>
</dbReference>
<dbReference type="PANTHER" id="PTHR13696:SF99">
    <property type="entry name" value="COBYRINIC ACID AC-DIAMIDE SYNTHASE"/>
    <property type="match status" value="1"/>
</dbReference>
<dbReference type="CDD" id="cd02042">
    <property type="entry name" value="ParAB_family"/>
    <property type="match status" value="1"/>
</dbReference>
<organism evidence="2">
    <name type="scientific">marine sediment metagenome</name>
    <dbReference type="NCBI Taxonomy" id="412755"/>
    <lineage>
        <taxon>unclassified sequences</taxon>
        <taxon>metagenomes</taxon>
        <taxon>ecological metagenomes</taxon>
    </lineage>
</organism>
<accession>A0A0F9STL7</accession>
<dbReference type="InterPro" id="IPR050678">
    <property type="entry name" value="DNA_Partitioning_ATPase"/>
</dbReference>
<name>A0A0F9STL7_9ZZZZ</name>
<proteinExistence type="predicted"/>